<accession>A0ABD3LBT5</accession>
<protein>
    <recommendedName>
        <fullName evidence="13">Disease resistance RPP13-like protein 1</fullName>
    </recommendedName>
</protein>
<comment type="caution">
    <text evidence="11">The sequence shown here is derived from an EMBL/GenBank/DDBJ whole genome shotgun (WGS) entry which is preliminary data.</text>
</comment>
<evidence type="ECO:0000256" key="2">
    <source>
        <dbReference type="ARBA" id="ARBA00022737"/>
    </source>
</evidence>
<evidence type="ECO:0008006" key="13">
    <source>
        <dbReference type="Google" id="ProtNLM"/>
    </source>
</evidence>
<feature type="domain" description="Disease resistance N-terminal" evidence="8">
    <location>
        <begin position="13"/>
        <end position="99"/>
    </location>
</feature>
<dbReference type="Gene3D" id="1.20.5.4130">
    <property type="match status" value="1"/>
</dbReference>
<dbReference type="Pfam" id="PF23559">
    <property type="entry name" value="WHD_DRP"/>
    <property type="match status" value="1"/>
</dbReference>
<dbReference type="FunFam" id="3.40.50.300:FF:001091">
    <property type="entry name" value="Probable disease resistance protein At1g61300"/>
    <property type="match status" value="1"/>
</dbReference>
<evidence type="ECO:0000313" key="12">
    <source>
        <dbReference type="Proteomes" id="UP001634007"/>
    </source>
</evidence>
<evidence type="ECO:0000256" key="4">
    <source>
        <dbReference type="ARBA" id="ARBA00022821"/>
    </source>
</evidence>
<keyword evidence="4" id="KW-0611">Plant defense</keyword>
<dbReference type="InterPro" id="IPR058922">
    <property type="entry name" value="WHD_DRP"/>
</dbReference>
<evidence type="ECO:0000256" key="5">
    <source>
        <dbReference type="ARBA" id="ARBA00022840"/>
    </source>
</evidence>
<dbReference type="GO" id="GO:0006952">
    <property type="term" value="P:defense response"/>
    <property type="evidence" value="ECO:0007669"/>
    <property type="project" value="UniProtKB-KW"/>
</dbReference>
<dbReference type="PANTHER" id="PTHR36766:SF51">
    <property type="entry name" value="DISEASE RESISTANCE RPP13-LIKE PROTEIN 1"/>
    <property type="match status" value="1"/>
</dbReference>
<dbReference type="Gene3D" id="1.10.8.430">
    <property type="entry name" value="Helical domain of apoptotic protease-activating factors"/>
    <property type="match status" value="1"/>
</dbReference>
<dbReference type="CDD" id="cd14798">
    <property type="entry name" value="RX-CC_like"/>
    <property type="match status" value="1"/>
</dbReference>
<dbReference type="Gene3D" id="3.80.10.10">
    <property type="entry name" value="Ribonuclease Inhibitor"/>
    <property type="match status" value="4"/>
</dbReference>
<evidence type="ECO:0000256" key="1">
    <source>
        <dbReference type="ARBA" id="ARBA00022614"/>
    </source>
</evidence>
<feature type="region of interest" description="Disordered" evidence="6">
    <location>
        <begin position="1272"/>
        <end position="1292"/>
    </location>
</feature>
<dbReference type="Proteomes" id="UP001634007">
    <property type="component" value="Unassembled WGS sequence"/>
</dbReference>
<feature type="domain" description="NB-ARC" evidence="7">
    <location>
        <begin position="192"/>
        <end position="338"/>
    </location>
</feature>
<evidence type="ECO:0000259" key="10">
    <source>
        <dbReference type="Pfam" id="PF25019"/>
    </source>
</evidence>
<reference evidence="11 12" key="1">
    <citation type="submission" date="2024-11" db="EMBL/GenBank/DDBJ databases">
        <title>Chromosome-level genome assembly of Eucalyptus globulus Labill. provides insights into its genome evolution.</title>
        <authorList>
            <person name="Li X."/>
        </authorList>
    </citation>
    <scope>NUCLEOTIDE SEQUENCE [LARGE SCALE GENOMIC DNA]</scope>
    <source>
        <strain evidence="11">CL2024</strain>
        <tissue evidence="11">Fresh tender leaves</tissue>
    </source>
</reference>
<evidence type="ECO:0000256" key="6">
    <source>
        <dbReference type="SAM" id="MobiDB-lite"/>
    </source>
</evidence>
<organism evidence="11 12">
    <name type="scientific">Eucalyptus globulus</name>
    <name type="common">Tasmanian blue gum</name>
    <dbReference type="NCBI Taxonomy" id="34317"/>
    <lineage>
        <taxon>Eukaryota</taxon>
        <taxon>Viridiplantae</taxon>
        <taxon>Streptophyta</taxon>
        <taxon>Embryophyta</taxon>
        <taxon>Tracheophyta</taxon>
        <taxon>Spermatophyta</taxon>
        <taxon>Magnoliopsida</taxon>
        <taxon>eudicotyledons</taxon>
        <taxon>Gunneridae</taxon>
        <taxon>Pentapetalae</taxon>
        <taxon>rosids</taxon>
        <taxon>malvids</taxon>
        <taxon>Myrtales</taxon>
        <taxon>Myrtaceae</taxon>
        <taxon>Myrtoideae</taxon>
        <taxon>Eucalypteae</taxon>
        <taxon>Eucalyptus</taxon>
    </lineage>
</organism>
<gene>
    <name evidence="11" type="ORF">ACJRO7_010133</name>
</gene>
<feature type="domain" description="R13L1/DRL21-like LRR repeat region" evidence="10">
    <location>
        <begin position="686"/>
        <end position="812"/>
    </location>
</feature>
<keyword evidence="1" id="KW-0433">Leucine-rich repeat</keyword>
<dbReference type="SUPFAM" id="SSF52047">
    <property type="entry name" value="RNI-like"/>
    <property type="match status" value="1"/>
</dbReference>
<dbReference type="EMBL" id="JBJKBG010000002">
    <property type="protein sequence ID" value="KAL3748997.1"/>
    <property type="molecule type" value="Genomic_DNA"/>
</dbReference>
<dbReference type="InterPro" id="IPR056789">
    <property type="entry name" value="LRR_R13L1-DRL21"/>
</dbReference>
<proteinExistence type="predicted"/>
<name>A0ABD3LBT5_EUCGL</name>
<dbReference type="SUPFAM" id="SSF52058">
    <property type="entry name" value="L domain-like"/>
    <property type="match status" value="2"/>
</dbReference>
<keyword evidence="2" id="KW-0677">Repeat</keyword>
<keyword evidence="12" id="KW-1185">Reference proteome</keyword>
<dbReference type="FunFam" id="1.10.10.10:FF:000322">
    <property type="entry name" value="Probable disease resistance protein At1g63360"/>
    <property type="match status" value="1"/>
</dbReference>
<dbReference type="InterPro" id="IPR027417">
    <property type="entry name" value="P-loop_NTPase"/>
</dbReference>
<dbReference type="InterPro" id="IPR036388">
    <property type="entry name" value="WH-like_DNA-bd_sf"/>
</dbReference>
<dbReference type="Pfam" id="PF18052">
    <property type="entry name" value="Rx_N"/>
    <property type="match status" value="1"/>
</dbReference>
<dbReference type="Gene3D" id="3.40.50.300">
    <property type="entry name" value="P-loop containing nucleotide triphosphate hydrolases"/>
    <property type="match status" value="1"/>
</dbReference>
<dbReference type="PANTHER" id="PTHR36766">
    <property type="entry name" value="PLANT BROAD-SPECTRUM MILDEW RESISTANCE PROTEIN RPW8"/>
    <property type="match status" value="1"/>
</dbReference>
<dbReference type="InterPro" id="IPR041118">
    <property type="entry name" value="Rx_N"/>
</dbReference>
<evidence type="ECO:0000259" key="8">
    <source>
        <dbReference type="Pfam" id="PF18052"/>
    </source>
</evidence>
<dbReference type="InterPro" id="IPR032675">
    <property type="entry name" value="LRR_dom_sf"/>
</dbReference>
<dbReference type="PRINTS" id="PR00364">
    <property type="entry name" value="DISEASERSIST"/>
</dbReference>
<keyword evidence="3" id="KW-0547">Nucleotide-binding</keyword>
<dbReference type="GO" id="GO:0051707">
    <property type="term" value="P:response to other organism"/>
    <property type="evidence" value="ECO:0007669"/>
    <property type="project" value="UniProtKB-ARBA"/>
</dbReference>
<dbReference type="InterPro" id="IPR038005">
    <property type="entry name" value="RX-like_CC"/>
</dbReference>
<evidence type="ECO:0000256" key="3">
    <source>
        <dbReference type="ARBA" id="ARBA00022741"/>
    </source>
</evidence>
<dbReference type="InterPro" id="IPR042197">
    <property type="entry name" value="Apaf_helical"/>
</dbReference>
<dbReference type="Pfam" id="PF25019">
    <property type="entry name" value="LRR_R13L1-DRL21"/>
    <property type="match status" value="1"/>
</dbReference>
<dbReference type="Pfam" id="PF00931">
    <property type="entry name" value="NB-ARC"/>
    <property type="match status" value="1"/>
</dbReference>
<keyword evidence="5" id="KW-0067">ATP-binding</keyword>
<feature type="domain" description="Disease resistance protein winged helix" evidence="9">
    <location>
        <begin position="430"/>
        <end position="498"/>
    </location>
</feature>
<dbReference type="Gene3D" id="1.10.10.10">
    <property type="entry name" value="Winged helix-like DNA-binding domain superfamily/Winged helix DNA-binding domain"/>
    <property type="match status" value="1"/>
</dbReference>
<evidence type="ECO:0000313" key="11">
    <source>
        <dbReference type="EMBL" id="KAL3748997.1"/>
    </source>
</evidence>
<evidence type="ECO:0000259" key="7">
    <source>
        <dbReference type="Pfam" id="PF00931"/>
    </source>
</evidence>
<dbReference type="GO" id="GO:0005524">
    <property type="term" value="F:ATP binding"/>
    <property type="evidence" value="ECO:0007669"/>
    <property type="project" value="UniProtKB-KW"/>
</dbReference>
<sequence>MAIGEIFLGSFFQFLLEKLASMVSNYAQREGTGTLLHKCEEMLKTINAVLDDAEDKQLDGDHRVKQWLDNVRDLAYDTEDLLDEFEIEVAQVKSEAESSTSKGGVKRKFLSFSRLHSLAFETKLQKIEGRFEDIVNKKAPLSLRENVVDRSHYTNKRLPSTSLPEPQFFGREKEEADILKLLIGEAKNVDSTPSIVSIIGMGGVGKTALAQRLYNNDKVSNCFERRVWVCVSDVFDVLDITKTILQSITEKPCEDKDLDRLQKKLKENLSRKKFLVVLDDVWNVKYEEWTSLRKPFEAGTKGSKIIITTRNDSIVCITRDSSYSLKVLSDDSCTSMLAYHALGARNFEGHPNLERAGKRIAEKCKGLPLAAKMLGGLLHNRENPKEWEAILNNKTWDKAIGKDVEVLPALKLSYLHLPSCLKRCFAYCAIFPEDYKFERDELALLWIAEGFLGEEKEKESILRLGRDCFDELVSRSFFQQSNVNTSKFLMHDLLNDLAKSIANTTCFTSRDSQVVSTKEKARYASFVSMFVTSESSRAYAQMKVLRSLMLLNIQFSGQIFISGKVLHDLLTNLKYLRVLSLSHCGITEVPDCVYDLKYLRHLNLSYTGIKSLPESIGALSKLQVLILRGCWNLFMLPPDIANLVNLQFLDIRDTKSLEEMPLNIGNLGNLIILPKFVVGPEKGSQLKELKNLPHLQGDLLISELQKVEKVRDAIDANLFGKQDLSDLFLHWNEGFGDFRNTKREARVLHSLRPHTNIKNLTISYYGGGIFPSWLNGPSYSNIVYLRLLGCPHVSLLPSLGQLPSLKELSLEGLSAVRMIGFEFYGTKSPFPSLTILKFEGMSAWEDWSHYAESQEEKVPFPCLQHLVVQRCPKLMGTLPHRLDHLIKLEICSCSHLNDSTNKVRLPSLCELYIKDCNNEILKWLDNLTSLTILKIENLGELVYFDTGFMSYLVKLKELRIIRCDKLTYLWQSGIEMQNLACLQVLVIESCPRFTSFMEGEGEIELPRDLERMILNYCMSLERLPSKLHTLKSLIIRGCPKIMGLTISPNDPSSNNMMSRLEYLSISDCDSWISFLFAKDRLIALKRLFIFNYKEVELLAEITAIESLEYLNIKNCKNLGSLPQLVHLTRLFVLDCPALEDLPPLPLTLSSLSLIRCPKIKSIASCNIDGCNNLTSLEISKCPALEIENFPPLPITLLHLTLSECPKIKSLECHRLTSLQELRIGNCENIECFLGGGLPPNLRGFYISGCKNMKQPVREWGLPMLASLERVGMSGSSMGGEGDKECFPSEEDDEDSWSLLFPSSLTSLSISRMRNVERLSSGLRHHLSSLQQLVIQDCPKLRYLPEDGLPPSLLSLYIGSCENVRDLPEDGLPPSLQRLSIYGCENLKDRCSKHTGDYWPLIQKIPTIFTDEGQIQ</sequence>
<evidence type="ECO:0000259" key="9">
    <source>
        <dbReference type="Pfam" id="PF23559"/>
    </source>
</evidence>
<dbReference type="SUPFAM" id="SSF52540">
    <property type="entry name" value="P-loop containing nucleoside triphosphate hydrolases"/>
    <property type="match status" value="1"/>
</dbReference>
<dbReference type="InterPro" id="IPR002182">
    <property type="entry name" value="NB-ARC"/>
</dbReference>